<dbReference type="OrthoDB" id="9775805at2"/>
<gene>
    <name evidence="7" type="ORF">N783_18705</name>
</gene>
<name>A0A0A5FZC7_9BACI</name>
<dbReference type="RefSeq" id="WP_027447382.1">
    <property type="nucleotide sequence ID" value="NZ_AULJ01000061.1"/>
</dbReference>
<evidence type="ECO:0000256" key="3">
    <source>
        <dbReference type="ARBA" id="ARBA00022643"/>
    </source>
</evidence>
<keyword evidence="4 5" id="KW-0560">Oxidoreductase</keyword>
<dbReference type="STRING" id="1385511.GCA_000425225_03882"/>
<protein>
    <submittedName>
        <fullName evidence="7">FMN reductase</fullName>
    </submittedName>
</protein>
<dbReference type="Gene3D" id="3.40.109.10">
    <property type="entry name" value="NADH Oxidase"/>
    <property type="match status" value="1"/>
</dbReference>
<evidence type="ECO:0000256" key="5">
    <source>
        <dbReference type="PIRNR" id="PIRNR005426"/>
    </source>
</evidence>
<evidence type="ECO:0000256" key="1">
    <source>
        <dbReference type="ARBA" id="ARBA00008366"/>
    </source>
</evidence>
<dbReference type="InterPro" id="IPR016446">
    <property type="entry name" value="Flavin_OxRdtase_Frp"/>
</dbReference>
<dbReference type="PANTHER" id="PTHR43425">
    <property type="entry name" value="OXYGEN-INSENSITIVE NADPH NITROREDUCTASE"/>
    <property type="match status" value="1"/>
</dbReference>
<feature type="domain" description="Nitroreductase" evidence="6">
    <location>
        <begin position="9"/>
        <end position="165"/>
    </location>
</feature>
<evidence type="ECO:0000256" key="4">
    <source>
        <dbReference type="ARBA" id="ARBA00023002"/>
    </source>
</evidence>
<comment type="similarity">
    <text evidence="1 5">Belongs to the flavin oxidoreductase frp family.</text>
</comment>
<dbReference type="EMBL" id="AVPF01000064">
    <property type="protein sequence ID" value="KGX84175.1"/>
    <property type="molecule type" value="Genomic_DNA"/>
</dbReference>
<comment type="caution">
    <text evidence="7">The sequence shown here is derived from an EMBL/GenBank/DDBJ whole genome shotgun (WGS) entry which is preliminary data.</text>
</comment>
<keyword evidence="2 5" id="KW-0285">Flavoprotein</keyword>
<dbReference type="Proteomes" id="UP000030403">
    <property type="component" value="Unassembled WGS sequence"/>
</dbReference>
<keyword evidence="8" id="KW-1185">Reference proteome</keyword>
<proteinExistence type="inferred from homology"/>
<dbReference type="PANTHER" id="PTHR43425:SF3">
    <property type="entry name" value="NADPH-DEPENDENT OXIDOREDUCTASE"/>
    <property type="match status" value="1"/>
</dbReference>
<dbReference type="NCBIfam" id="NF008033">
    <property type="entry name" value="PRK10765.1"/>
    <property type="match status" value="1"/>
</dbReference>
<dbReference type="InterPro" id="IPR029479">
    <property type="entry name" value="Nitroreductase"/>
</dbReference>
<dbReference type="GO" id="GO:0016491">
    <property type="term" value="F:oxidoreductase activity"/>
    <property type="evidence" value="ECO:0007669"/>
    <property type="project" value="UniProtKB-UniRule"/>
</dbReference>
<evidence type="ECO:0000313" key="8">
    <source>
        <dbReference type="Proteomes" id="UP000030403"/>
    </source>
</evidence>
<evidence type="ECO:0000313" key="7">
    <source>
        <dbReference type="EMBL" id="KGX84175.1"/>
    </source>
</evidence>
<keyword evidence="3 5" id="KW-0288">FMN</keyword>
<dbReference type="eggNOG" id="COG0778">
    <property type="taxonomic scope" value="Bacteria"/>
</dbReference>
<dbReference type="Pfam" id="PF00881">
    <property type="entry name" value="Nitroreductase"/>
    <property type="match status" value="1"/>
</dbReference>
<evidence type="ECO:0000256" key="2">
    <source>
        <dbReference type="ARBA" id="ARBA00022630"/>
    </source>
</evidence>
<dbReference type="AlphaFoldDB" id="A0A0A5FZC7"/>
<evidence type="ECO:0000259" key="6">
    <source>
        <dbReference type="Pfam" id="PF00881"/>
    </source>
</evidence>
<reference evidence="7 8" key="1">
    <citation type="submission" date="2013-08" db="EMBL/GenBank/DDBJ databases">
        <authorList>
            <person name="Huang J."/>
            <person name="Wang G."/>
        </authorList>
    </citation>
    <scope>NUCLEOTIDE SEQUENCE [LARGE SCALE GENOMIC DNA]</scope>
    <source>
        <strain evidence="7 8">BH030004</strain>
    </source>
</reference>
<dbReference type="InterPro" id="IPR000415">
    <property type="entry name" value="Nitroreductase-like"/>
</dbReference>
<sequence length="246" mass="28413">MNQTIETLLQHRSIRSFTEDRLTQEQIHTIVDAAQMASTSSYMQAYTIMGVTDEKKKADIAEITGQDYVQNNGHLFVFCADMYRHQVKATDQQKQDMIQNIENTEHLLVSTIDATLAAQNGAIAAESMGLGMCYIGSIRNNIQRVDELLNLPPHVIPLFGMVVGYPKSKPEQKPRIPRKGIYFENEYNKEQHHALDQFDDKIRAYYENRSNNTRKDTWTDQMIRRFSNPMRMDVTTHVQNKGLNKR</sequence>
<dbReference type="CDD" id="cd02146">
    <property type="entry name" value="NfsA-like"/>
    <property type="match status" value="1"/>
</dbReference>
<accession>A0A0A5FZC7</accession>
<dbReference type="PIRSF" id="PIRSF005426">
    <property type="entry name" value="Frp"/>
    <property type="match status" value="1"/>
</dbReference>
<keyword evidence="5" id="KW-0521">NADP</keyword>
<organism evidence="7 8">
    <name type="scientific">Pontibacillus marinus BH030004 = DSM 16465</name>
    <dbReference type="NCBI Taxonomy" id="1385511"/>
    <lineage>
        <taxon>Bacteria</taxon>
        <taxon>Bacillati</taxon>
        <taxon>Bacillota</taxon>
        <taxon>Bacilli</taxon>
        <taxon>Bacillales</taxon>
        <taxon>Bacillaceae</taxon>
        <taxon>Pontibacillus</taxon>
    </lineage>
</organism>
<dbReference type="SUPFAM" id="SSF55469">
    <property type="entry name" value="FMN-dependent nitroreductase-like"/>
    <property type="match status" value="1"/>
</dbReference>